<keyword evidence="2" id="KW-1185">Reference proteome</keyword>
<dbReference type="EMBL" id="UYJE01009721">
    <property type="protein sequence ID" value="VDI76113.1"/>
    <property type="molecule type" value="Genomic_DNA"/>
</dbReference>
<organism evidence="1 2">
    <name type="scientific">Mytilus galloprovincialis</name>
    <name type="common">Mediterranean mussel</name>
    <dbReference type="NCBI Taxonomy" id="29158"/>
    <lineage>
        <taxon>Eukaryota</taxon>
        <taxon>Metazoa</taxon>
        <taxon>Spiralia</taxon>
        <taxon>Lophotrochozoa</taxon>
        <taxon>Mollusca</taxon>
        <taxon>Bivalvia</taxon>
        <taxon>Autobranchia</taxon>
        <taxon>Pteriomorphia</taxon>
        <taxon>Mytilida</taxon>
        <taxon>Mytiloidea</taxon>
        <taxon>Mytilidae</taxon>
        <taxon>Mytilinae</taxon>
        <taxon>Mytilus</taxon>
    </lineage>
</organism>
<dbReference type="AlphaFoldDB" id="A0A8B6H8C7"/>
<proteinExistence type="predicted"/>
<feature type="non-terminal residue" evidence="1">
    <location>
        <position position="272"/>
    </location>
</feature>
<reference evidence="1" key="1">
    <citation type="submission" date="2018-11" db="EMBL/GenBank/DDBJ databases">
        <authorList>
            <person name="Alioto T."/>
            <person name="Alioto T."/>
        </authorList>
    </citation>
    <scope>NUCLEOTIDE SEQUENCE</scope>
</reference>
<dbReference type="OrthoDB" id="10469476at2759"/>
<evidence type="ECO:0000313" key="1">
    <source>
        <dbReference type="EMBL" id="VDI76113.1"/>
    </source>
</evidence>
<gene>
    <name evidence="1" type="ORF">MGAL_10B025377</name>
</gene>
<name>A0A8B6H8C7_MYTGA</name>
<evidence type="ECO:0000313" key="2">
    <source>
        <dbReference type="Proteomes" id="UP000596742"/>
    </source>
</evidence>
<dbReference type="Proteomes" id="UP000596742">
    <property type="component" value="Unassembled WGS sequence"/>
</dbReference>
<sequence>MEHINVNHYALSMYLLTKEKWGIPNRHRKPHSKKPLDQKSLEYIYEQVVTSKMIHNLWDNQKSFVKMKYEPPEYLEDDKDSCGLCSGSNKDVLNTKGIKIKLKKWESECYGLIFFALLQKRLWAGATQLIETGHIGIHHILFGCVILDDEISSWRTTTVLKEKLERLKSAFTERAIRITSCIDDADKKIENTEIEAYEGNKKDPHERYIIKETEEEEQQQEDNINHAARLLLNHGYLKDAIVTENNIYVECQTVNNILNEMWYGTERINGQT</sequence>
<comment type="caution">
    <text evidence="1">The sequence shown here is derived from an EMBL/GenBank/DDBJ whole genome shotgun (WGS) entry which is preliminary data.</text>
</comment>
<protein>
    <submittedName>
        <fullName evidence="1">Uncharacterized protein</fullName>
    </submittedName>
</protein>
<accession>A0A8B6H8C7</accession>